<evidence type="ECO:0000256" key="5">
    <source>
        <dbReference type="ARBA" id="ARBA00023002"/>
    </source>
</evidence>
<keyword evidence="8" id="KW-0223">Dioxygenase</keyword>
<evidence type="ECO:0000313" key="7">
    <source>
        <dbReference type="EMBL" id="AXX91053.1"/>
    </source>
</evidence>
<proteinExistence type="inferred from homology"/>
<dbReference type="RefSeq" id="WP_099342585.1">
    <property type="nucleotide sequence ID" value="NZ_CP032098.1"/>
</dbReference>
<name>A0A2G1DH93_9BACT</name>
<feature type="domain" description="Extradiol ring-cleavage dioxygenase class III enzyme subunit B" evidence="6">
    <location>
        <begin position="25"/>
        <end position="245"/>
    </location>
</feature>
<dbReference type="KEGG" id="amol:AMOL_0011"/>
<dbReference type="InterPro" id="IPR004183">
    <property type="entry name" value="Xdiol_dOase_suB"/>
</dbReference>
<evidence type="ECO:0000256" key="3">
    <source>
        <dbReference type="ARBA" id="ARBA00022723"/>
    </source>
</evidence>
<keyword evidence="4" id="KW-0862">Zinc</keyword>
<keyword evidence="3" id="KW-0479">Metal-binding</keyword>
<reference evidence="7 10" key="2">
    <citation type="submission" date="2018-08" db="EMBL/GenBank/DDBJ databases">
        <title>Complete genome of the Arcobacter molluscorum type strain LMG 25693.</title>
        <authorList>
            <person name="Miller W.G."/>
            <person name="Yee E."/>
            <person name="Bono J.L."/>
        </authorList>
    </citation>
    <scope>NUCLEOTIDE SEQUENCE [LARGE SCALE GENOMIC DNA]</scope>
    <source>
        <strain evidence="7 10">CECT 7696</strain>
    </source>
</reference>
<reference evidence="8 9" key="1">
    <citation type="submission" date="2017-09" db="EMBL/GenBank/DDBJ databases">
        <title>Arcobacter canalis sp. nov., a new species isolated from a water canal contaminated with urban sewage.</title>
        <authorList>
            <person name="Perez-Cataluna A."/>
            <person name="Salas-Masso N."/>
            <person name="Figueras M.J."/>
        </authorList>
    </citation>
    <scope>NUCLEOTIDE SEQUENCE [LARGE SCALE GENOMIC DNA]</scope>
    <source>
        <strain evidence="8 9">F98-3</strain>
    </source>
</reference>
<evidence type="ECO:0000256" key="4">
    <source>
        <dbReference type="ARBA" id="ARBA00022833"/>
    </source>
</evidence>
<dbReference type="EMBL" id="CP032098">
    <property type="protein sequence ID" value="AXX91053.1"/>
    <property type="molecule type" value="Genomic_DNA"/>
</dbReference>
<dbReference type="Proteomes" id="UP000262712">
    <property type="component" value="Chromosome"/>
</dbReference>
<evidence type="ECO:0000313" key="9">
    <source>
        <dbReference type="Proteomes" id="UP000221222"/>
    </source>
</evidence>
<organism evidence="8 9">
    <name type="scientific">Malaciobacter molluscorum LMG 25693</name>
    <dbReference type="NCBI Taxonomy" id="870501"/>
    <lineage>
        <taxon>Bacteria</taxon>
        <taxon>Pseudomonadati</taxon>
        <taxon>Campylobacterota</taxon>
        <taxon>Epsilonproteobacteria</taxon>
        <taxon>Campylobacterales</taxon>
        <taxon>Arcobacteraceae</taxon>
        <taxon>Malaciobacter</taxon>
    </lineage>
</organism>
<evidence type="ECO:0000313" key="10">
    <source>
        <dbReference type="Proteomes" id="UP000262712"/>
    </source>
</evidence>
<dbReference type="Gene3D" id="3.40.830.10">
    <property type="entry name" value="LigB-like"/>
    <property type="match status" value="1"/>
</dbReference>
<dbReference type="GO" id="GO:0008270">
    <property type="term" value="F:zinc ion binding"/>
    <property type="evidence" value="ECO:0007669"/>
    <property type="project" value="InterPro"/>
</dbReference>
<dbReference type="CDD" id="cd07363">
    <property type="entry name" value="45_DOPA_Dioxygenase"/>
    <property type="match status" value="1"/>
</dbReference>
<dbReference type="PANTHER" id="PTHR30096:SF0">
    <property type="entry name" value="4,5-DOPA DIOXYGENASE EXTRADIOL-LIKE PROTEIN"/>
    <property type="match status" value="1"/>
</dbReference>
<comment type="cofactor">
    <cofactor evidence="1">
        <name>Zn(2+)</name>
        <dbReference type="ChEBI" id="CHEBI:29105"/>
    </cofactor>
</comment>
<dbReference type="PANTHER" id="PTHR30096">
    <property type="entry name" value="4,5-DOPA DIOXYGENASE EXTRADIOL-LIKE PROTEIN"/>
    <property type="match status" value="1"/>
</dbReference>
<keyword evidence="9" id="KW-1185">Reference proteome</keyword>
<accession>A0A2G1DH93</accession>
<dbReference type="PIRSF" id="PIRSF006157">
    <property type="entry name" value="Doxgns_DODA"/>
    <property type="match status" value="1"/>
</dbReference>
<sequence length="253" mass="29324">MIPSLFISHGSPNTILYDNTTKETLNNLTKNFKDPKYIVIVSAHWSTRSLEIISPSANKIMYDFYGFEKELYEYKYDIKSDLTYTNKVLNTLKIFDIKLSNKDSFDHGVWTVLSMMYKKLEIPVINISLPLGYSAEKLFLLGQTLKSLRGESLLIFSGSITHNLYDLYPSLDAPVKKYAYTFNEKIKQILKTGDKEQLLDYESIEYFKQNHPTKEHFLPMLIALGTSKSYKAKSFNNKIVYSNLSMQSFIFED</sequence>
<dbReference type="Proteomes" id="UP000221222">
    <property type="component" value="Unassembled WGS sequence"/>
</dbReference>
<dbReference type="SUPFAM" id="SSF53213">
    <property type="entry name" value="LigB-like"/>
    <property type="match status" value="1"/>
</dbReference>
<keyword evidence="5" id="KW-0560">Oxidoreductase</keyword>
<protein>
    <submittedName>
        <fullName evidence="7 8">Dioxygenase</fullName>
    </submittedName>
</protein>
<evidence type="ECO:0000256" key="1">
    <source>
        <dbReference type="ARBA" id="ARBA00001947"/>
    </source>
</evidence>
<dbReference type="GO" id="GO:0016702">
    <property type="term" value="F:oxidoreductase activity, acting on single donors with incorporation of molecular oxygen, incorporation of two atoms of oxygen"/>
    <property type="evidence" value="ECO:0007669"/>
    <property type="project" value="UniProtKB-ARBA"/>
</dbReference>
<comment type="similarity">
    <text evidence="2">Belongs to the DODA-type extradiol aromatic ring-opening dioxygenase family.</text>
</comment>
<dbReference type="AlphaFoldDB" id="A0A2G1DH93"/>
<dbReference type="EMBL" id="NXFY01000011">
    <property type="protein sequence ID" value="PHO17872.1"/>
    <property type="molecule type" value="Genomic_DNA"/>
</dbReference>
<dbReference type="InterPro" id="IPR014436">
    <property type="entry name" value="Extradiol_dOase_DODA"/>
</dbReference>
<evidence type="ECO:0000256" key="2">
    <source>
        <dbReference type="ARBA" id="ARBA00007581"/>
    </source>
</evidence>
<dbReference type="Pfam" id="PF02900">
    <property type="entry name" value="LigB"/>
    <property type="match status" value="1"/>
</dbReference>
<evidence type="ECO:0000259" key="6">
    <source>
        <dbReference type="Pfam" id="PF02900"/>
    </source>
</evidence>
<gene>
    <name evidence="7" type="ORF">AMOL_0011</name>
    <name evidence="8" type="ORF">CPU12_08020</name>
</gene>
<dbReference type="GO" id="GO:0008198">
    <property type="term" value="F:ferrous iron binding"/>
    <property type="evidence" value="ECO:0007669"/>
    <property type="project" value="InterPro"/>
</dbReference>
<evidence type="ECO:0000313" key="8">
    <source>
        <dbReference type="EMBL" id="PHO17872.1"/>
    </source>
</evidence>